<feature type="non-terminal residue" evidence="2">
    <location>
        <position position="1"/>
    </location>
</feature>
<name>A0A5C3KPZ7_COPMA</name>
<organism evidence="2 3">
    <name type="scientific">Coprinopsis marcescibilis</name>
    <name type="common">Agaric fungus</name>
    <name type="synonym">Psathyrella marcescibilis</name>
    <dbReference type="NCBI Taxonomy" id="230819"/>
    <lineage>
        <taxon>Eukaryota</taxon>
        <taxon>Fungi</taxon>
        <taxon>Dikarya</taxon>
        <taxon>Basidiomycota</taxon>
        <taxon>Agaricomycotina</taxon>
        <taxon>Agaricomycetes</taxon>
        <taxon>Agaricomycetidae</taxon>
        <taxon>Agaricales</taxon>
        <taxon>Agaricineae</taxon>
        <taxon>Psathyrellaceae</taxon>
        <taxon>Coprinopsis</taxon>
    </lineage>
</organism>
<evidence type="ECO:0008006" key="4">
    <source>
        <dbReference type="Google" id="ProtNLM"/>
    </source>
</evidence>
<sequence length="243" mass="26380">IGTGLQPSSGNKLKKGRRNWDHSLISSSEGKDTASWKHCTRRKDFGTSSTASAILKNNGSATLHMPPNLHLFDTAKISPVMQHHMNSCNQRDAQVPQVTVPMITPEDAVGKFAMNILSTLLQPQATQTALTDLSMNSGALPAPSQAAVDPPLTLISTTAAHATVELLGAGFLPGPNMTLDNFCTWYDVSKNVHNKLITSGFTKAQFLRYLNESDLAAMEFKFGERAELLYALEEWSKHTVTAA</sequence>
<dbReference type="STRING" id="230819.A0A5C3KPZ7"/>
<feature type="compositionally biased region" description="Polar residues" evidence="1">
    <location>
        <begin position="1"/>
        <end position="11"/>
    </location>
</feature>
<feature type="region of interest" description="Disordered" evidence="1">
    <location>
        <begin position="1"/>
        <end position="35"/>
    </location>
</feature>
<evidence type="ECO:0000313" key="2">
    <source>
        <dbReference type="EMBL" id="TFK22610.1"/>
    </source>
</evidence>
<reference evidence="2 3" key="1">
    <citation type="journal article" date="2019" name="Nat. Ecol. Evol.">
        <title>Megaphylogeny resolves global patterns of mushroom evolution.</title>
        <authorList>
            <person name="Varga T."/>
            <person name="Krizsan K."/>
            <person name="Foldi C."/>
            <person name="Dima B."/>
            <person name="Sanchez-Garcia M."/>
            <person name="Sanchez-Ramirez S."/>
            <person name="Szollosi G.J."/>
            <person name="Szarkandi J.G."/>
            <person name="Papp V."/>
            <person name="Albert L."/>
            <person name="Andreopoulos W."/>
            <person name="Angelini C."/>
            <person name="Antonin V."/>
            <person name="Barry K.W."/>
            <person name="Bougher N.L."/>
            <person name="Buchanan P."/>
            <person name="Buyck B."/>
            <person name="Bense V."/>
            <person name="Catcheside P."/>
            <person name="Chovatia M."/>
            <person name="Cooper J."/>
            <person name="Damon W."/>
            <person name="Desjardin D."/>
            <person name="Finy P."/>
            <person name="Geml J."/>
            <person name="Haridas S."/>
            <person name="Hughes K."/>
            <person name="Justo A."/>
            <person name="Karasinski D."/>
            <person name="Kautmanova I."/>
            <person name="Kiss B."/>
            <person name="Kocsube S."/>
            <person name="Kotiranta H."/>
            <person name="LaButti K.M."/>
            <person name="Lechner B.E."/>
            <person name="Liimatainen K."/>
            <person name="Lipzen A."/>
            <person name="Lukacs Z."/>
            <person name="Mihaltcheva S."/>
            <person name="Morgado L.N."/>
            <person name="Niskanen T."/>
            <person name="Noordeloos M.E."/>
            <person name="Ohm R.A."/>
            <person name="Ortiz-Santana B."/>
            <person name="Ovrebo C."/>
            <person name="Racz N."/>
            <person name="Riley R."/>
            <person name="Savchenko A."/>
            <person name="Shiryaev A."/>
            <person name="Soop K."/>
            <person name="Spirin V."/>
            <person name="Szebenyi C."/>
            <person name="Tomsovsky M."/>
            <person name="Tulloss R.E."/>
            <person name="Uehling J."/>
            <person name="Grigoriev I.V."/>
            <person name="Vagvolgyi C."/>
            <person name="Papp T."/>
            <person name="Martin F.M."/>
            <person name="Miettinen O."/>
            <person name="Hibbett D.S."/>
            <person name="Nagy L.G."/>
        </authorList>
    </citation>
    <scope>NUCLEOTIDE SEQUENCE [LARGE SCALE GENOMIC DNA]</scope>
    <source>
        <strain evidence="2 3">CBS 121175</strain>
    </source>
</reference>
<dbReference type="OrthoDB" id="3063862at2759"/>
<evidence type="ECO:0000313" key="3">
    <source>
        <dbReference type="Proteomes" id="UP000307440"/>
    </source>
</evidence>
<dbReference type="EMBL" id="ML210237">
    <property type="protein sequence ID" value="TFK22610.1"/>
    <property type="molecule type" value="Genomic_DNA"/>
</dbReference>
<evidence type="ECO:0000256" key="1">
    <source>
        <dbReference type="SAM" id="MobiDB-lite"/>
    </source>
</evidence>
<gene>
    <name evidence="2" type="ORF">FA15DRAFT_657438</name>
</gene>
<protein>
    <recommendedName>
        <fullName evidence="4">SAM domain-containing protein</fullName>
    </recommendedName>
</protein>
<dbReference type="Proteomes" id="UP000307440">
    <property type="component" value="Unassembled WGS sequence"/>
</dbReference>
<keyword evidence="3" id="KW-1185">Reference proteome</keyword>
<proteinExistence type="predicted"/>
<dbReference type="AlphaFoldDB" id="A0A5C3KPZ7"/>
<accession>A0A5C3KPZ7</accession>